<evidence type="ECO:0000256" key="6">
    <source>
        <dbReference type="ARBA" id="ARBA00023211"/>
    </source>
</evidence>
<dbReference type="InterPro" id="IPR012001">
    <property type="entry name" value="Thiamin_PyroP_enz_TPP-bd_dom"/>
</dbReference>
<dbReference type="UniPathway" id="UPA00079"/>
<dbReference type="InterPro" id="IPR029061">
    <property type="entry name" value="THDP-binding"/>
</dbReference>
<keyword evidence="1 7" id="KW-0474">Menaquinone biosynthesis</keyword>
<dbReference type="EC" id="2.2.1.9" evidence="7"/>
<keyword evidence="6 7" id="KW-0464">Manganese</keyword>
<feature type="domain" description="Menaquinone biosynthesis protein MenD middle" evidence="10">
    <location>
        <begin position="188"/>
        <end position="401"/>
    </location>
</feature>
<dbReference type="CDD" id="cd02009">
    <property type="entry name" value="TPP_SHCHC_synthase"/>
    <property type="match status" value="1"/>
</dbReference>
<dbReference type="Pfam" id="PF16582">
    <property type="entry name" value="TPP_enzyme_M_2"/>
    <property type="match status" value="1"/>
</dbReference>
<dbReference type="GO" id="GO:0000287">
    <property type="term" value="F:magnesium ion binding"/>
    <property type="evidence" value="ECO:0007669"/>
    <property type="project" value="UniProtKB-UniRule"/>
</dbReference>
<protein>
    <recommendedName>
        <fullName evidence="7">2-succinyl-5-enolpyruvyl-6-hydroxy-3-cyclohexene-1-carboxylate synthase</fullName>
        <shortName evidence="7">SEPHCHC synthase</shortName>
        <ecNumber evidence="7">2.2.1.9</ecNumber>
    </recommendedName>
    <alternativeName>
        <fullName evidence="7">Menaquinone biosynthesis protein MenD</fullName>
    </alternativeName>
</protein>
<dbReference type="SUPFAM" id="SSF52467">
    <property type="entry name" value="DHS-like NAD/FAD-binding domain"/>
    <property type="match status" value="1"/>
</dbReference>
<evidence type="ECO:0000259" key="8">
    <source>
        <dbReference type="Pfam" id="PF02775"/>
    </source>
</evidence>
<dbReference type="NCBIfam" id="TIGR00173">
    <property type="entry name" value="menD"/>
    <property type="match status" value="1"/>
</dbReference>
<keyword evidence="5 7" id="KW-0786">Thiamine pyrophosphate</keyword>
<dbReference type="AlphaFoldDB" id="A0A7W2FPC0"/>
<sequence>MHNQAVLNRIWCQTLLEELTRFGVEHVCIAPGSRSTPLTLEADANHKLTLHTHYDERGLGFLALGMAKASDKPVAIIVTSGTAVANLLPAVAEAKLTGEKLVVLTADRPVELVGCGANQAIVQQGIYSSHVCAELALPSPSEQVPLRWLLTSIDDVMHKQIREGSAVHINCAFPEPLYSDQPKSIYQAYFDTVSKWQTGNTCYSQQLQPTAHSSFDIGAWQDSKGLIVVGSVTRHQAKLAKQLAAQLGWPVLCDPQSGQGSEWAYYDAWLQTESGNALIKQTQLVLQIGSRIVSKRFNQWMAKADVEYHYVSSSLTRNNQDHLMQTHHVAEITAWLEHALSQQNRLQQSEQQDADWASSARTLSQAVQHAVASQISHDTQLSEMALVTTLVNLPENTNVFLGNSLFVRMVDMFGQVNREVYSNRGASGIDGLVATAAGTARVTNKPSVLYIGDTSLLYDLNSLALFTGHSVPCVIVVTNNDGGAIFDLLPVPVEQKQSLYQMPHGYEFAAAAQQFKLEYYLAETLQGYQSKLEQHLRNGKGCLMIEVQTPAEQASTHIKAAIKNLHASL</sequence>
<dbReference type="InterPro" id="IPR011766">
    <property type="entry name" value="TPP_enzyme_TPP-bd"/>
</dbReference>
<dbReference type="EMBL" id="JACFYF010000002">
    <property type="protein sequence ID" value="MBA5761805.1"/>
    <property type="molecule type" value="Genomic_DNA"/>
</dbReference>
<evidence type="ECO:0000256" key="3">
    <source>
        <dbReference type="ARBA" id="ARBA00022723"/>
    </source>
</evidence>
<comment type="cofactor">
    <cofactor evidence="7">
        <name>thiamine diphosphate</name>
        <dbReference type="ChEBI" id="CHEBI:58937"/>
    </cofactor>
    <text evidence="7">Binds 1 thiamine pyrophosphate per subunit.</text>
</comment>
<comment type="pathway">
    <text evidence="7">Quinol/quinone metabolism; 1,4-dihydroxy-2-naphthoate biosynthesis; 1,4-dihydroxy-2-naphthoate from chorismate: step 2/7.</text>
</comment>
<dbReference type="PIRSF" id="PIRSF004983">
    <property type="entry name" value="MenD"/>
    <property type="match status" value="1"/>
</dbReference>
<evidence type="ECO:0000256" key="4">
    <source>
        <dbReference type="ARBA" id="ARBA00022842"/>
    </source>
</evidence>
<feature type="domain" description="Thiamine pyrophosphate enzyme N-terminal TPP-binding" evidence="9">
    <location>
        <begin position="14"/>
        <end position="121"/>
    </location>
</feature>
<dbReference type="RefSeq" id="WP_182107441.1">
    <property type="nucleotide sequence ID" value="NZ_JACFYF010000002.1"/>
</dbReference>
<comment type="function">
    <text evidence="7">Catalyzes the thiamine diphosphate-dependent decarboxylation of 2-oxoglutarate and the subsequent addition of the resulting succinic semialdehyde-thiamine pyrophosphate anion to isochorismate to yield 2-succinyl-5-enolpyruvyl-6-hydroxy-3-cyclohexene-1-carboxylate (SEPHCHC).</text>
</comment>
<dbReference type="HAMAP" id="MF_01659">
    <property type="entry name" value="MenD"/>
    <property type="match status" value="1"/>
</dbReference>
<gene>
    <name evidence="7" type="primary">menD</name>
    <name evidence="11" type="ORF">H2O73_05535</name>
</gene>
<name>A0A7W2FPC0_9VIBR</name>
<dbReference type="CDD" id="cd07037">
    <property type="entry name" value="TPP_PYR_MenD"/>
    <property type="match status" value="1"/>
</dbReference>
<evidence type="ECO:0000256" key="5">
    <source>
        <dbReference type="ARBA" id="ARBA00023052"/>
    </source>
</evidence>
<keyword evidence="12" id="KW-1185">Reference proteome</keyword>
<dbReference type="InterPro" id="IPR032264">
    <property type="entry name" value="MenD_middle"/>
</dbReference>
<evidence type="ECO:0000256" key="2">
    <source>
        <dbReference type="ARBA" id="ARBA00022679"/>
    </source>
</evidence>
<dbReference type="Proteomes" id="UP000571701">
    <property type="component" value="Unassembled WGS sequence"/>
</dbReference>
<evidence type="ECO:0000256" key="7">
    <source>
        <dbReference type="HAMAP-Rule" id="MF_01659"/>
    </source>
</evidence>
<dbReference type="GO" id="GO:0030145">
    <property type="term" value="F:manganese ion binding"/>
    <property type="evidence" value="ECO:0007669"/>
    <property type="project" value="UniProtKB-UniRule"/>
</dbReference>
<dbReference type="Gene3D" id="3.40.50.970">
    <property type="match status" value="2"/>
</dbReference>
<dbReference type="GO" id="GO:0009234">
    <property type="term" value="P:menaquinone biosynthetic process"/>
    <property type="evidence" value="ECO:0007669"/>
    <property type="project" value="UniProtKB-UniRule"/>
</dbReference>
<comment type="cofactor">
    <cofactor evidence="7">
        <name>Mg(2+)</name>
        <dbReference type="ChEBI" id="CHEBI:18420"/>
    </cofactor>
    <cofactor evidence="7">
        <name>Mn(2+)</name>
        <dbReference type="ChEBI" id="CHEBI:29035"/>
    </cofactor>
</comment>
<evidence type="ECO:0000259" key="10">
    <source>
        <dbReference type="Pfam" id="PF16582"/>
    </source>
</evidence>
<evidence type="ECO:0000313" key="12">
    <source>
        <dbReference type="Proteomes" id="UP000571701"/>
    </source>
</evidence>
<keyword evidence="4 7" id="KW-0460">Magnesium</keyword>
<dbReference type="SUPFAM" id="SSF52518">
    <property type="entry name" value="Thiamin diphosphate-binding fold (THDP-binding)"/>
    <property type="match status" value="2"/>
</dbReference>
<dbReference type="GO" id="GO:0070204">
    <property type="term" value="F:2-succinyl-5-enolpyruvyl-6-hydroxy-3-cyclohexene-1-carboxylic-acid synthase activity"/>
    <property type="evidence" value="ECO:0007669"/>
    <property type="project" value="UniProtKB-UniRule"/>
</dbReference>
<dbReference type="Pfam" id="PF02776">
    <property type="entry name" value="TPP_enzyme_N"/>
    <property type="match status" value="1"/>
</dbReference>
<dbReference type="UniPathway" id="UPA01057">
    <property type="reaction ID" value="UER00164"/>
</dbReference>
<dbReference type="PANTHER" id="PTHR42916:SF1">
    <property type="entry name" value="PROTEIN PHYLLO, CHLOROPLASTIC"/>
    <property type="match status" value="1"/>
</dbReference>
<dbReference type="Gene3D" id="3.40.50.1220">
    <property type="entry name" value="TPP-binding domain"/>
    <property type="match status" value="1"/>
</dbReference>
<comment type="subunit">
    <text evidence="7">Homodimer.</text>
</comment>
<dbReference type="Pfam" id="PF02775">
    <property type="entry name" value="TPP_enzyme_C"/>
    <property type="match status" value="1"/>
</dbReference>
<keyword evidence="2 7" id="KW-0808">Transferase</keyword>
<keyword evidence="3 7" id="KW-0479">Metal-binding</keyword>
<dbReference type="GO" id="GO:0030976">
    <property type="term" value="F:thiamine pyrophosphate binding"/>
    <property type="evidence" value="ECO:0007669"/>
    <property type="project" value="UniProtKB-UniRule"/>
</dbReference>
<feature type="domain" description="Thiamine pyrophosphate enzyme TPP-binding" evidence="8">
    <location>
        <begin position="432"/>
        <end position="547"/>
    </location>
</feature>
<comment type="caution">
    <text evidence="11">The sequence shown here is derived from an EMBL/GenBank/DDBJ whole genome shotgun (WGS) entry which is preliminary data.</text>
</comment>
<evidence type="ECO:0000313" key="11">
    <source>
        <dbReference type="EMBL" id="MBA5761805.1"/>
    </source>
</evidence>
<reference evidence="11 12" key="1">
    <citation type="submission" date="2020-07" db="EMBL/GenBank/DDBJ databases">
        <title>Vibrio marinisediminis sp. nov., isolated from marine sediment.</title>
        <authorList>
            <person name="Ji X."/>
        </authorList>
    </citation>
    <scope>NUCLEOTIDE SEQUENCE [LARGE SCALE GENOMIC DNA]</scope>
    <source>
        <strain evidence="11 12">404</strain>
    </source>
</reference>
<comment type="catalytic activity">
    <reaction evidence="7">
        <text>isochorismate + 2-oxoglutarate + H(+) = 5-enolpyruvoyl-6-hydroxy-2-succinyl-cyclohex-3-ene-1-carboxylate + CO2</text>
        <dbReference type="Rhea" id="RHEA:25593"/>
        <dbReference type="ChEBI" id="CHEBI:15378"/>
        <dbReference type="ChEBI" id="CHEBI:16526"/>
        <dbReference type="ChEBI" id="CHEBI:16810"/>
        <dbReference type="ChEBI" id="CHEBI:29780"/>
        <dbReference type="ChEBI" id="CHEBI:58818"/>
        <dbReference type="EC" id="2.2.1.9"/>
    </reaction>
</comment>
<organism evidence="11 12">
    <name type="scientific">Vibrio marinisediminis</name>
    <dbReference type="NCBI Taxonomy" id="2758441"/>
    <lineage>
        <taxon>Bacteria</taxon>
        <taxon>Pseudomonadati</taxon>
        <taxon>Pseudomonadota</taxon>
        <taxon>Gammaproteobacteria</taxon>
        <taxon>Vibrionales</taxon>
        <taxon>Vibrionaceae</taxon>
        <taxon>Vibrio</taxon>
    </lineage>
</organism>
<dbReference type="InterPro" id="IPR004433">
    <property type="entry name" value="MenaQ_synth_MenD"/>
</dbReference>
<comment type="pathway">
    <text evidence="7">Quinol/quinone metabolism; menaquinone biosynthesis.</text>
</comment>
<accession>A0A7W2FPC0</accession>
<proteinExistence type="inferred from homology"/>
<dbReference type="PANTHER" id="PTHR42916">
    <property type="entry name" value="2-SUCCINYL-5-ENOLPYRUVYL-6-HYDROXY-3-CYCLOHEXENE-1-CARBOXYLATE SYNTHASE"/>
    <property type="match status" value="1"/>
</dbReference>
<evidence type="ECO:0000259" key="9">
    <source>
        <dbReference type="Pfam" id="PF02776"/>
    </source>
</evidence>
<evidence type="ECO:0000256" key="1">
    <source>
        <dbReference type="ARBA" id="ARBA00022428"/>
    </source>
</evidence>
<dbReference type="InterPro" id="IPR029035">
    <property type="entry name" value="DHS-like_NAD/FAD-binding_dom"/>
</dbReference>
<comment type="similarity">
    <text evidence="7">Belongs to the TPP enzyme family. MenD subfamily.</text>
</comment>